<feature type="region of interest" description="Disordered" evidence="1">
    <location>
        <begin position="25"/>
        <end position="92"/>
    </location>
</feature>
<keyword evidence="3" id="KW-1185">Reference proteome</keyword>
<dbReference type="EMBL" id="ML179893">
    <property type="protein sequence ID" value="THU80555.1"/>
    <property type="molecule type" value="Genomic_DNA"/>
</dbReference>
<feature type="compositionally biased region" description="Polar residues" evidence="1">
    <location>
        <begin position="263"/>
        <end position="273"/>
    </location>
</feature>
<reference evidence="2 3" key="1">
    <citation type="journal article" date="2019" name="Nat. Ecol. Evol.">
        <title>Megaphylogeny resolves global patterns of mushroom evolution.</title>
        <authorList>
            <person name="Varga T."/>
            <person name="Krizsan K."/>
            <person name="Foldi C."/>
            <person name="Dima B."/>
            <person name="Sanchez-Garcia M."/>
            <person name="Sanchez-Ramirez S."/>
            <person name="Szollosi G.J."/>
            <person name="Szarkandi J.G."/>
            <person name="Papp V."/>
            <person name="Albert L."/>
            <person name="Andreopoulos W."/>
            <person name="Angelini C."/>
            <person name="Antonin V."/>
            <person name="Barry K.W."/>
            <person name="Bougher N.L."/>
            <person name="Buchanan P."/>
            <person name="Buyck B."/>
            <person name="Bense V."/>
            <person name="Catcheside P."/>
            <person name="Chovatia M."/>
            <person name="Cooper J."/>
            <person name="Damon W."/>
            <person name="Desjardin D."/>
            <person name="Finy P."/>
            <person name="Geml J."/>
            <person name="Haridas S."/>
            <person name="Hughes K."/>
            <person name="Justo A."/>
            <person name="Karasinski D."/>
            <person name="Kautmanova I."/>
            <person name="Kiss B."/>
            <person name="Kocsube S."/>
            <person name="Kotiranta H."/>
            <person name="LaButti K.M."/>
            <person name="Lechner B.E."/>
            <person name="Liimatainen K."/>
            <person name="Lipzen A."/>
            <person name="Lukacs Z."/>
            <person name="Mihaltcheva S."/>
            <person name="Morgado L.N."/>
            <person name="Niskanen T."/>
            <person name="Noordeloos M.E."/>
            <person name="Ohm R.A."/>
            <person name="Ortiz-Santana B."/>
            <person name="Ovrebo C."/>
            <person name="Racz N."/>
            <person name="Riley R."/>
            <person name="Savchenko A."/>
            <person name="Shiryaev A."/>
            <person name="Soop K."/>
            <person name="Spirin V."/>
            <person name="Szebenyi C."/>
            <person name="Tomsovsky M."/>
            <person name="Tulloss R.E."/>
            <person name="Uehling J."/>
            <person name="Grigoriev I.V."/>
            <person name="Vagvolgyi C."/>
            <person name="Papp T."/>
            <person name="Martin F.M."/>
            <person name="Miettinen O."/>
            <person name="Hibbett D.S."/>
            <person name="Nagy L.G."/>
        </authorList>
    </citation>
    <scope>NUCLEOTIDE SEQUENCE [LARGE SCALE GENOMIC DNA]</scope>
    <source>
        <strain evidence="2 3">CBS 962.96</strain>
    </source>
</reference>
<dbReference type="OrthoDB" id="10562920at2759"/>
<feature type="region of interest" description="Disordered" evidence="1">
    <location>
        <begin position="196"/>
        <end position="273"/>
    </location>
</feature>
<evidence type="ECO:0000313" key="3">
    <source>
        <dbReference type="Proteomes" id="UP000297245"/>
    </source>
</evidence>
<sequence>MELQRFYTGYVSSAIPPHRYPQVYNIRVGGKRKRRRSSSSASESGKGVYKQTGKPSRSSPLVQAHSVSILELNLGSEDDSDSDSEKDSSKAMFRGSYSSEHDFVPLINPWPETSDKSEQNQSWFSYGRNTSVQDSHQTEAPGQVSVSYLPFQSLSDLSSTLEPTEPSTPPGLGNAALTILQLCDQLEYIANNMLPRRSRSSSKPLSPSSPSPSPSPSSRSASETNTTDSESLAESIMDSAFSRPGSLFDGDPFVELPPGNIDTPGSPSMLVSV</sequence>
<dbReference type="Proteomes" id="UP000297245">
    <property type="component" value="Unassembled WGS sequence"/>
</dbReference>
<gene>
    <name evidence="2" type="ORF">K435DRAFT_809787</name>
</gene>
<feature type="compositionally biased region" description="Low complexity" evidence="1">
    <location>
        <begin position="38"/>
        <end position="47"/>
    </location>
</feature>
<protein>
    <submittedName>
        <fullName evidence="2">Uncharacterized protein</fullName>
    </submittedName>
</protein>
<organism evidence="2 3">
    <name type="scientific">Dendrothele bispora (strain CBS 962.96)</name>
    <dbReference type="NCBI Taxonomy" id="1314807"/>
    <lineage>
        <taxon>Eukaryota</taxon>
        <taxon>Fungi</taxon>
        <taxon>Dikarya</taxon>
        <taxon>Basidiomycota</taxon>
        <taxon>Agaricomycotina</taxon>
        <taxon>Agaricomycetes</taxon>
        <taxon>Agaricomycetidae</taxon>
        <taxon>Agaricales</taxon>
        <taxon>Agaricales incertae sedis</taxon>
        <taxon>Dendrothele</taxon>
    </lineage>
</organism>
<dbReference type="AlphaFoldDB" id="A0A4V4HBT2"/>
<accession>A0A4V4HBT2</accession>
<feature type="compositionally biased region" description="Polar residues" evidence="1">
    <location>
        <begin position="223"/>
        <end position="232"/>
    </location>
</feature>
<name>A0A4V4HBT2_DENBC</name>
<evidence type="ECO:0000313" key="2">
    <source>
        <dbReference type="EMBL" id="THU80555.1"/>
    </source>
</evidence>
<evidence type="ECO:0000256" key="1">
    <source>
        <dbReference type="SAM" id="MobiDB-lite"/>
    </source>
</evidence>
<proteinExistence type="predicted"/>